<feature type="transmembrane region" description="Helical" evidence="7">
    <location>
        <begin position="367"/>
        <end position="386"/>
    </location>
</feature>
<feature type="transmembrane region" description="Helical" evidence="7">
    <location>
        <begin position="398"/>
        <end position="416"/>
    </location>
</feature>
<proteinExistence type="predicted"/>
<name>A0ABT0X5U4_9ACTN</name>
<organism evidence="8 9">
    <name type="scientific">Streptomyces meridianus</name>
    <dbReference type="NCBI Taxonomy" id="2938945"/>
    <lineage>
        <taxon>Bacteria</taxon>
        <taxon>Bacillati</taxon>
        <taxon>Actinomycetota</taxon>
        <taxon>Actinomycetes</taxon>
        <taxon>Kitasatosporales</taxon>
        <taxon>Streptomycetaceae</taxon>
        <taxon>Streptomyces</taxon>
    </lineage>
</organism>
<feature type="transmembrane region" description="Helical" evidence="7">
    <location>
        <begin position="25"/>
        <end position="47"/>
    </location>
</feature>
<comment type="caution">
    <text evidence="8">The sequence shown here is derived from an EMBL/GenBank/DDBJ whole genome shotgun (WGS) entry which is preliminary data.</text>
</comment>
<comment type="subcellular location">
    <subcellularLocation>
        <location evidence="1">Cell membrane</location>
        <topology evidence="1">Multi-pass membrane protein</topology>
    </subcellularLocation>
</comment>
<evidence type="ECO:0000313" key="8">
    <source>
        <dbReference type="EMBL" id="MCM2577901.1"/>
    </source>
</evidence>
<evidence type="ECO:0000256" key="1">
    <source>
        <dbReference type="ARBA" id="ARBA00004651"/>
    </source>
</evidence>
<dbReference type="PANTHER" id="PTHR43370:SF1">
    <property type="entry name" value="GUANOSINE ABC TRANSPORTER PERMEASE PROTEIN NUPQ"/>
    <property type="match status" value="1"/>
</dbReference>
<dbReference type="Proteomes" id="UP001167160">
    <property type="component" value="Unassembled WGS sequence"/>
</dbReference>
<dbReference type="RefSeq" id="WP_251413403.1">
    <property type="nucleotide sequence ID" value="NZ_JAMQGM010000023.1"/>
</dbReference>
<gene>
    <name evidence="8" type="ORF">M1E25_11125</name>
</gene>
<dbReference type="Pfam" id="PF02653">
    <property type="entry name" value="BPD_transp_2"/>
    <property type="match status" value="1"/>
</dbReference>
<evidence type="ECO:0000256" key="7">
    <source>
        <dbReference type="SAM" id="Phobius"/>
    </source>
</evidence>
<reference evidence="8" key="1">
    <citation type="journal article" date="2023" name="Int. J. Syst. Evol. Microbiol.">
        <title>Streptomyces meridianus sp. nov. isolated from brackish water of the Tagus estuary in Alcochete, Portugal.</title>
        <authorList>
            <person name="Santos J.D.N."/>
            <person name="Klimek D."/>
            <person name="Calusinska M."/>
            <person name="Lobo Da Cunha A."/>
            <person name="Catita J."/>
            <person name="Goncalves H."/>
            <person name="Gonzalez I."/>
            <person name="Reyes F."/>
            <person name="Lage O.M."/>
        </authorList>
    </citation>
    <scope>NUCLEOTIDE SEQUENCE</scope>
    <source>
        <strain evidence="8">MTZ3.1</strain>
    </source>
</reference>
<evidence type="ECO:0000256" key="2">
    <source>
        <dbReference type="ARBA" id="ARBA00022475"/>
    </source>
</evidence>
<accession>A0ABT0X5U4</accession>
<feature type="transmembrane region" description="Helical" evidence="7">
    <location>
        <begin position="270"/>
        <end position="290"/>
    </location>
</feature>
<evidence type="ECO:0000256" key="6">
    <source>
        <dbReference type="SAM" id="MobiDB-lite"/>
    </source>
</evidence>
<feature type="transmembrane region" description="Helical" evidence="7">
    <location>
        <begin position="59"/>
        <end position="77"/>
    </location>
</feature>
<evidence type="ECO:0000313" key="9">
    <source>
        <dbReference type="Proteomes" id="UP001167160"/>
    </source>
</evidence>
<feature type="transmembrane region" description="Helical" evidence="7">
    <location>
        <begin position="139"/>
        <end position="157"/>
    </location>
</feature>
<dbReference type="EMBL" id="JAMQGM010000023">
    <property type="protein sequence ID" value="MCM2577901.1"/>
    <property type="molecule type" value="Genomic_DNA"/>
</dbReference>
<keyword evidence="9" id="KW-1185">Reference proteome</keyword>
<sequence length="430" mass="44435">MSTNLTAAVTKELSGPKRPDAKRKLSYPVILLIIAGGLLALSALRLFTGADDLTSAGQYGGALGAAVPIGLAGLGGLWAERAGVINIGLEGMMMLGSFGAGFVGWEYGPWAAAFAGIVFGAIGGLIHAVATVTFGVDHIISGVAVNILALGFTQYLAKLFFSAEGSAAAAAGGNDKQSPPMADLPSVSLPVVPDLLGAVEKHDWFLVSDAAGILRGLVSNVSWLTLLAVGLFVATFFILWRSSFGLRLRSCGESPVAAESLGVNVYTYKYAAVIVSGALAGLGGAFLAIVPSHFYQDGQTGGRGYIGLATMIFGNWRPGGVAMGAGLFGFMDSLQLRGGGQTVHALMLLVAVLLVALAVWKMKNGHLKAGVVSGSVAVLLVVWYLFTETVPLEVVDATPYVATLLVLSLSAQRLRVPKAIGRPYRKGQGK</sequence>
<dbReference type="PANTHER" id="PTHR43370">
    <property type="entry name" value="SUGAR ABC TRANSPORTER INTEGRAL MEMBRANE PROTEIN-RELATED"/>
    <property type="match status" value="1"/>
</dbReference>
<feature type="region of interest" description="Disordered" evidence="6">
    <location>
        <begin position="1"/>
        <end position="20"/>
    </location>
</feature>
<dbReference type="InterPro" id="IPR001851">
    <property type="entry name" value="ABC_transp_permease"/>
</dbReference>
<evidence type="ECO:0000256" key="3">
    <source>
        <dbReference type="ARBA" id="ARBA00022692"/>
    </source>
</evidence>
<keyword evidence="3 7" id="KW-0812">Transmembrane</keyword>
<evidence type="ECO:0000256" key="5">
    <source>
        <dbReference type="ARBA" id="ARBA00023136"/>
    </source>
</evidence>
<feature type="transmembrane region" description="Helical" evidence="7">
    <location>
        <begin position="111"/>
        <end position="132"/>
    </location>
</feature>
<feature type="transmembrane region" description="Helical" evidence="7">
    <location>
        <begin position="221"/>
        <end position="240"/>
    </location>
</feature>
<keyword evidence="5 7" id="KW-0472">Membrane</keyword>
<feature type="transmembrane region" description="Helical" evidence="7">
    <location>
        <begin position="342"/>
        <end position="360"/>
    </location>
</feature>
<protein>
    <submittedName>
        <fullName evidence="8">ABC transporter permease</fullName>
    </submittedName>
</protein>
<feature type="transmembrane region" description="Helical" evidence="7">
    <location>
        <begin position="84"/>
        <end position="105"/>
    </location>
</feature>
<evidence type="ECO:0000256" key="4">
    <source>
        <dbReference type="ARBA" id="ARBA00022989"/>
    </source>
</evidence>
<keyword evidence="2" id="KW-1003">Cell membrane</keyword>
<dbReference type="CDD" id="cd06580">
    <property type="entry name" value="TM_PBP1_transp_TpRbsC_like"/>
    <property type="match status" value="1"/>
</dbReference>
<keyword evidence="4 7" id="KW-1133">Transmembrane helix</keyword>